<keyword evidence="1" id="KW-0472">Membrane</keyword>
<feature type="signal peptide" evidence="2">
    <location>
        <begin position="1"/>
        <end position="32"/>
    </location>
</feature>
<dbReference type="Proteomes" id="UP001597183">
    <property type="component" value="Unassembled WGS sequence"/>
</dbReference>
<feature type="transmembrane region" description="Helical" evidence="1">
    <location>
        <begin position="220"/>
        <end position="241"/>
    </location>
</feature>
<accession>A0ABW4A4K1</accession>
<feature type="chain" id="PRO_5046125957" evidence="2">
    <location>
        <begin position="33"/>
        <end position="316"/>
    </location>
</feature>
<protein>
    <submittedName>
        <fullName evidence="3">Uncharacterized protein</fullName>
    </submittedName>
</protein>
<evidence type="ECO:0000313" key="4">
    <source>
        <dbReference type="Proteomes" id="UP001597183"/>
    </source>
</evidence>
<keyword evidence="4" id="KW-1185">Reference proteome</keyword>
<sequence length="316" mass="32458">MSTTSRLLTRRLSVVLLSAAVALGGMPEIAHARVPAAAVQSSTAATALTGTLKTATGAPIADAVVTVSVDTVSGNTITPAEVGWGYSWADGGFDTWIGFPETIAAATGTDGLVPLTITIPSATGTPTVVYTGPAVVGTDGVVRPYDTETGTTSTFDLIEATYTYNPAAETPAAEGDALTLEVYDALTVMEEVPDAVIAQGDQATLEYLEENLDVTAPGEMSTFGIVGCISAIGVAIFSIVGPISKIKAAVKAAGGAWKLAKVLSKAYKAARKAGFSRKDAIRWAKNEGIKSVTRADYKNILLSLFSVGAVVGECFE</sequence>
<keyword evidence="2" id="KW-0732">Signal</keyword>
<keyword evidence="1" id="KW-0812">Transmembrane</keyword>
<evidence type="ECO:0000256" key="1">
    <source>
        <dbReference type="SAM" id="Phobius"/>
    </source>
</evidence>
<keyword evidence="1" id="KW-1133">Transmembrane helix</keyword>
<gene>
    <name evidence="3" type="ORF">ACFQ5G_07130</name>
</gene>
<dbReference type="EMBL" id="JBHTMK010000007">
    <property type="protein sequence ID" value="MFD1365113.1"/>
    <property type="molecule type" value="Genomic_DNA"/>
</dbReference>
<name>A0ABW4A4K1_9ACTN</name>
<evidence type="ECO:0000256" key="2">
    <source>
        <dbReference type="SAM" id="SignalP"/>
    </source>
</evidence>
<organism evidence="3 4">
    <name type="scientific">Actinoplanes sichuanensis</name>
    <dbReference type="NCBI Taxonomy" id="512349"/>
    <lineage>
        <taxon>Bacteria</taxon>
        <taxon>Bacillati</taxon>
        <taxon>Actinomycetota</taxon>
        <taxon>Actinomycetes</taxon>
        <taxon>Micromonosporales</taxon>
        <taxon>Micromonosporaceae</taxon>
        <taxon>Actinoplanes</taxon>
    </lineage>
</organism>
<proteinExistence type="predicted"/>
<reference evidence="4" key="1">
    <citation type="journal article" date="2019" name="Int. J. Syst. Evol. Microbiol.">
        <title>The Global Catalogue of Microorganisms (GCM) 10K type strain sequencing project: providing services to taxonomists for standard genome sequencing and annotation.</title>
        <authorList>
            <consortium name="The Broad Institute Genomics Platform"/>
            <consortium name="The Broad Institute Genome Sequencing Center for Infectious Disease"/>
            <person name="Wu L."/>
            <person name="Ma J."/>
        </authorList>
    </citation>
    <scope>NUCLEOTIDE SEQUENCE [LARGE SCALE GENOMIC DNA]</scope>
    <source>
        <strain evidence="4">CCM 7526</strain>
    </source>
</reference>
<comment type="caution">
    <text evidence="3">The sequence shown here is derived from an EMBL/GenBank/DDBJ whole genome shotgun (WGS) entry which is preliminary data.</text>
</comment>
<evidence type="ECO:0000313" key="3">
    <source>
        <dbReference type="EMBL" id="MFD1365113.1"/>
    </source>
</evidence>
<dbReference type="RefSeq" id="WP_317795157.1">
    <property type="nucleotide sequence ID" value="NZ_AP028461.1"/>
</dbReference>